<evidence type="ECO:0000313" key="1">
    <source>
        <dbReference type="EMBL" id="SHF75660.1"/>
    </source>
</evidence>
<keyword evidence="2" id="KW-1185">Reference proteome</keyword>
<gene>
    <name evidence="1" type="ORF">SAMN05444273_11170</name>
</gene>
<evidence type="ECO:0008006" key="3">
    <source>
        <dbReference type="Google" id="ProtNLM"/>
    </source>
</evidence>
<proteinExistence type="predicted"/>
<organism evidence="1 2">
    <name type="scientific">Litoreibacter ascidiaceicola</name>
    <dbReference type="NCBI Taxonomy" id="1486859"/>
    <lineage>
        <taxon>Bacteria</taxon>
        <taxon>Pseudomonadati</taxon>
        <taxon>Pseudomonadota</taxon>
        <taxon>Alphaproteobacteria</taxon>
        <taxon>Rhodobacterales</taxon>
        <taxon>Roseobacteraceae</taxon>
        <taxon>Litoreibacter</taxon>
    </lineage>
</organism>
<sequence length="119" mass="12686">MQNMYLVVEQEPIVASDLSEIIGEFNPAASVTIVESMGQAVDLLSEVVTPSFVLVCGTPENVAKSGLSLAIEASQSWLVLINSEDIARPDLVSKWVHVAAPFTTASLTKALKSITAVER</sequence>
<dbReference type="AlphaFoldDB" id="A0A1M5E903"/>
<dbReference type="EMBL" id="FQUV01000011">
    <property type="protein sequence ID" value="SHF75660.1"/>
    <property type="molecule type" value="Genomic_DNA"/>
</dbReference>
<dbReference type="Proteomes" id="UP000184144">
    <property type="component" value="Unassembled WGS sequence"/>
</dbReference>
<protein>
    <recommendedName>
        <fullName evidence="3">Response regulatory domain-containing protein</fullName>
    </recommendedName>
</protein>
<name>A0A1M5E903_9RHOB</name>
<dbReference type="RefSeq" id="WP_073146126.1">
    <property type="nucleotide sequence ID" value="NZ_FQUV01000011.1"/>
</dbReference>
<evidence type="ECO:0000313" key="2">
    <source>
        <dbReference type="Proteomes" id="UP000184144"/>
    </source>
</evidence>
<dbReference type="OrthoDB" id="7856398at2"/>
<accession>A0A1M5E903</accession>
<reference evidence="2" key="1">
    <citation type="submission" date="2016-11" db="EMBL/GenBank/DDBJ databases">
        <authorList>
            <person name="Varghese N."/>
            <person name="Submissions S."/>
        </authorList>
    </citation>
    <scope>NUCLEOTIDE SEQUENCE [LARGE SCALE GENOMIC DNA]</scope>
    <source>
        <strain evidence="2">DSM 100566</strain>
    </source>
</reference>